<dbReference type="PROSITE" id="PS50005">
    <property type="entry name" value="TPR"/>
    <property type="match status" value="1"/>
</dbReference>
<protein>
    <recommendedName>
        <fullName evidence="7">O-antigen ligase-related domain-containing protein</fullName>
    </recommendedName>
</protein>
<evidence type="ECO:0000256" key="6">
    <source>
        <dbReference type="SAM" id="Phobius"/>
    </source>
</evidence>
<dbReference type="InterPro" id="IPR019734">
    <property type="entry name" value="TPR_rpt"/>
</dbReference>
<sequence>MKQNIVKAVKLLIYATFFVPLLVLPMSFIFPFIVPKILVFRSLVELMLAGYILLLIINWKEFKPKFTLLNLALAAFFASFTASTFIGVDPYHSFWDNHERMLGLFTIFHYVAYYLVCSSVFKTWEDWKKALKIFLVAGSAVMFIGILQHFKSGILLNQDMGRVASTLGNSIYVGGYGLFLIFVSFLLFIKENNKVWKWLEVAAGILAVFGMFFSGTRGSILGLVAGLGIAVLGYIIVLRDFPKARKIMVGVAVGGVAVISLLYAFRQTSFVQSIPAVNRTINTSFTSVKNSPRWIAWEVAVESWKKKPVFGWGPNNFFYAFNAHYQPRSLEYGYGETWFDNAHNIIMNTLAVQGAIGLVSYLFIFLAAIIMLALARIRKTLDLHVAVIGASFLVAHLVQNVTVFENPTSYLYFMFWLAMVGSLSVRVAEPVVAAIKNNVKPNNTTPDKTMKMGGVTTAGVLALLVVFIFNIQPARANMKTLEALKFLSYQPEVGVETMKMALAFNSPHIDDIRSDITRTLISVLSAEKSKLSKEKNLEVFNIASEAIKANIALHPYDIRNYLTLGQLSQVGYMLTGDAKYIGEYGTNLEVARTYSPKRQQIIYNIANFYLQIGRNDEAVKLLEETIDDDPKIAEGYWRLAYLYKLIGKLDKAKEVLDWATKNNIVFRPEEQTLVDEILDAIKASGVKAKVK</sequence>
<dbReference type="InterPro" id="IPR051533">
    <property type="entry name" value="WaaL-like"/>
</dbReference>
<feature type="transmembrane region" description="Helical" evidence="6">
    <location>
        <begin position="12"/>
        <end position="33"/>
    </location>
</feature>
<feature type="transmembrane region" description="Helical" evidence="6">
    <location>
        <begin position="133"/>
        <end position="150"/>
    </location>
</feature>
<evidence type="ECO:0000313" key="8">
    <source>
        <dbReference type="EMBL" id="OGH92840.1"/>
    </source>
</evidence>
<feature type="transmembrane region" description="Helical" evidence="6">
    <location>
        <begin position="350"/>
        <end position="374"/>
    </location>
</feature>
<keyword evidence="4 6" id="KW-0472">Membrane</keyword>
<name>A0A1F6P9X5_9BACT</name>
<dbReference type="InterPro" id="IPR007016">
    <property type="entry name" value="O-antigen_ligase-rel_domated"/>
</dbReference>
<feature type="transmembrane region" description="Helical" evidence="6">
    <location>
        <begin position="449"/>
        <end position="469"/>
    </location>
</feature>
<feature type="transmembrane region" description="Helical" evidence="6">
    <location>
        <begin position="170"/>
        <end position="189"/>
    </location>
</feature>
<accession>A0A1F6P9X5</accession>
<feature type="transmembrane region" description="Helical" evidence="6">
    <location>
        <begin position="100"/>
        <end position="121"/>
    </location>
</feature>
<feature type="repeat" description="TPR" evidence="5">
    <location>
        <begin position="599"/>
        <end position="632"/>
    </location>
</feature>
<comment type="subcellular location">
    <subcellularLocation>
        <location evidence="1">Membrane</location>
        <topology evidence="1">Multi-pass membrane protein</topology>
    </subcellularLocation>
</comment>
<evidence type="ECO:0000259" key="7">
    <source>
        <dbReference type="Pfam" id="PF04932"/>
    </source>
</evidence>
<feature type="transmembrane region" description="Helical" evidence="6">
    <location>
        <begin position="220"/>
        <end position="238"/>
    </location>
</feature>
<dbReference type="PANTHER" id="PTHR37422:SF13">
    <property type="entry name" value="LIPOPOLYSACCHARIDE BIOSYNTHESIS PROTEIN PA4999-RELATED"/>
    <property type="match status" value="1"/>
</dbReference>
<dbReference type="STRING" id="1798705.A2563_04205"/>
<dbReference type="GO" id="GO:0016020">
    <property type="term" value="C:membrane"/>
    <property type="evidence" value="ECO:0007669"/>
    <property type="project" value="UniProtKB-SubCell"/>
</dbReference>
<feature type="transmembrane region" description="Helical" evidence="6">
    <location>
        <begin position="39"/>
        <end position="59"/>
    </location>
</feature>
<dbReference type="EMBL" id="MFRA01000005">
    <property type="protein sequence ID" value="OGH92840.1"/>
    <property type="molecule type" value="Genomic_DNA"/>
</dbReference>
<evidence type="ECO:0000256" key="1">
    <source>
        <dbReference type="ARBA" id="ARBA00004141"/>
    </source>
</evidence>
<dbReference type="PANTHER" id="PTHR37422">
    <property type="entry name" value="TEICHURONIC ACID BIOSYNTHESIS PROTEIN TUAE"/>
    <property type="match status" value="1"/>
</dbReference>
<feature type="transmembrane region" description="Helical" evidence="6">
    <location>
        <begin position="196"/>
        <end position="214"/>
    </location>
</feature>
<proteinExistence type="predicted"/>
<evidence type="ECO:0000256" key="5">
    <source>
        <dbReference type="PROSITE-ProRule" id="PRU00339"/>
    </source>
</evidence>
<feature type="transmembrane region" description="Helical" evidence="6">
    <location>
        <begin position="410"/>
        <end position="428"/>
    </location>
</feature>
<dbReference type="SUPFAM" id="SSF48452">
    <property type="entry name" value="TPR-like"/>
    <property type="match status" value="1"/>
</dbReference>
<evidence type="ECO:0000256" key="3">
    <source>
        <dbReference type="ARBA" id="ARBA00022989"/>
    </source>
</evidence>
<feature type="transmembrane region" description="Helical" evidence="6">
    <location>
        <begin position="247"/>
        <end position="265"/>
    </location>
</feature>
<evidence type="ECO:0000313" key="9">
    <source>
        <dbReference type="Proteomes" id="UP000176634"/>
    </source>
</evidence>
<dbReference type="Pfam" id="PF04932">
    <property type="entry name" value="Wzy_C"/>
    <property type="match status" value="1"/>
</dbReference>
<keyword evidence="5" id="KW-0802">TPR repeat</keyword>
<dbReference type="Pfam" id="PF13181">
    <property type="entry name" value="TPR_8"/>
    <property type="match status" value="2"/>
</dbReference>
<comment type="caution">
    <text evidence="8">The sequence shown here is derived from an EMBL/GenBank/DDBJ whole genome shotgun (WGS) entry which is preliminary data.</text>
</comment>
<evidence type="ECO:0000256" key="2">
    <source>
        <dbReference type="ARBA" id="ARBA00022692"/>
    </source>
</evidence>
<dbReference type="Gene3D" id="1.25.40.10">
    <property type="entry name" value="Tetratricopeptide repeat domain"/>
    <property type="match status" value="1"/>
</dbReference>
<organism evidence="8 9">
    <name type="scientific">Candidatus Magasanikbacteria bacterium RIFOXYD1_FULL_40_23</name>
    <dbReference type="NCBI Taxonomy" id="1798705"/>
    <lineage>
        <taxon>Bacteria</taxon>
        <taxon>Candidatus Magasanikiibacteriota</taxon>
    </lineage>
</organism>
<gene>
    <name evidence="8" type="ORF">A2563_04205</name>
</gene>
<feature type="transmembrane region" description="Helical" evidence="6">
    <location>
        <begin position="381"/>
        <end position="398"/>
    </location>
</feature>
<reference evidence="8 9" key="1">
    <citation type="journal article" date="2016" name="Nat. Commun.">
        <title>Thousands of microbial genomes shed light on interconnected biogeochemical processes in an aquifer system.</title>
        <authorList>
            <person name="Anantharaman K."/>
            <person name="Brown C.T."/>
            <person name="Hug L.A."/>
            <person name="Sharon I."/>
            <person name="Castelle C.J."/>
            <person name="Probst A.J."/>
            <person name="Thomas B.C."/>
            <person name="Singh A."/>
            <person name="Wilkins M.J."/>
            <person name="Karaoz U."/>
            <person name="Brodie E.L."/>
            <person name="Williams K.H."/>
            <person name="Hubbard S.S."/>
            <person name="Banfield J.F."/>
        </authorList>
    </citation>
    <scope>NUCLEOTIDE SEQUENCE [LARGE SCALE GENOMIC DNA]</scope>
</reference>
<evidence type="ECO:0000256" key="4">
    <source>
        <dbReference type="ARBA" id="ARBA00023136"/>
    </source>
</evidence>
<feature type="domain" description="O-antigen ligase-related" evidence="7">
    <location>
        <begin position="203"/>
        <end position="362"/>
    </location>
</feature>
<dbReference type="AlphaFoldDB" id="A0A1F6P9X5"/>
<keyword evidence="3 6" id="KW-1133">Transmembrane helix</keyword>
<dbReference type="InterPro" id="IPR011990">
    <property type="entry name" value="TPR-like_helical_dom_sf"/>
</dbReference>
<dbReference type="Proteomes" id="UP000176634">
    <property type="component" value="Unassembled WGS sequence"/>
</dbReference>
<feature type="transmembrane region" description="Helical" evidence="6">
    <location>
        <begin position="66"/>
        <end position="88"/>
    </location>
</feature>
<keyword evidence="2 6" id="KW-0812">Transmembrane</keyword>